<feature type="domain" description="HTH araC/xylS-type" evidence="4">
    <location>
        <begin position="164"/>
        <end position="262"/>
    </location>
</feature>
<dbReference type="PANTHER" id="PTHR43280:SF10">
    <property type="entry name" value="REGULATORY PROTEIN POCR"/>
    <property type="match status" value="1"/>
</dbReference>
<gene>
    <name evidence="5" type="ORF">IAD28_04880</name>
</gene>
<dbReference type="PANTHER" id="PTHR43280">
    <property type="entry name" value="ARAC-FAMILY TRANSCRIPTIONAL REGULATOR"/>
    <property type="match status" value="1"/>
</dbReference>
<dbReference type="Pfam" id="PF12833">
    <property type="entry name" value="HTH_18"/>
    <property type="match status" value="1"/>
</dbReference>
<evidence type="ECO:0000259" key="4">
    <source>
        <dbReference type="PROSITE" id="PS01124"/>
    </source>
</evidence>
<dbReference type="SUPFAM" id="SSF46689">
    <property type="entry name" value="Homeodomain-like"/>
    <property type="match status" value="1"/>
</dbReference>
<dbReference type="Gene3D" id="1.10.10.60">
    <property type="entry name" value="Homeodomain-like"/>
    <property type="match status" value="2"/>
</dbReference>
<dbReference type="InterPro" id="IPR009057">
    <property type="entry name" value="Homeodomain-like_sf"/>
</dbReference>
<dbReference type="GO" id="GO:0043565">
    <property type="term" value="F:sequence-specific DNA binding"/>
    <property type="evidence" value="ECO:0007669"/>
    <property type="project" value="InterPro"/>
</dbReference>
<dbReference type="Gene3D" id="2.60.120.10">
    <property type="entry name" value="Jelly Rolls"/>
    <property type="match status" value="1"/>
</dbReference>
<dbReference type="InterPro" id="IPR003313">
    <property type="entry name" value="AraC-bd"/>
</dbReference>
<name>A0A9D1T4C1_9FIRM</name>
<keyword evidence="1" id="KW-0805">Transcription regulation</keyword>
<dbReference type="PRINTS" id="PR00032">
    <property type="entry name" value="HTHARAC"/>
</dbReference>
<dbReference type="PROSITE" id="PS01124">
    <property type="entry name" value="HTH_ARAC_FAMILY_2"/>
    <property type="match status" value="1"/>
</dbReference>
<dbReference type="InterPro" id="IPR020449">
    <property type="entry name" value="Tscrpt_reg_AraC-type_HTH"/>
</dbReference>
<protein>
    <submittedName>
        <fullName evidence="5">Helix-turn-helix transcriptional regulator</fullName>
    </submittedName>
</protein>
<keyword evidence="2" id="KW-0238">DNA-binding</keyword>
<keyword evidence="3" id="KW-0804">Transcription</keyword>
<evidence type="ECO:0000256" key="3">
    <source>
        <dbReference type="ARBA" id="ARBA00023163"/>
    </source>
</evidence>
<dbReference type="InterPro" id="IPR018060">
    <property type="entry name" value="HTH_AraC"/>
</dbReference>
<dbReference type="InterPro" id="IPR014710">
    <property type="entry name" value="RmlC-like_jellyroll"/>
</dbReference>
<dbReference type="GO" id="GO:0003700">
    <property type="term" value="F:DNA-binding transcription factor activity"/>
    <property type="evidence" value="ECO:0007669"/>
    <property type="project" value="InterPro"/>
</dbReference>
<dbReference type="EMBL" id="DVOL01000067">
    <property type="protein sequence ID" value="HIV11006.1"/>
    <property type="molecule type" value="Genomic_DNA"/>
</dbReference>
<dbReference type="SUPFAM" id="SSF51215">
    <property type="entry name" value="Regulatory protein AraC"/>
    <property type="match status" value="1"/>
</dbReference>
<comment type="caution">
    <text evidence="5">The sequence shown here is derived from an EMBL/GenBank/DDBJ whole genome shotgun (WGS) entry which is preliminary data.</text>
</comment>
<reference evidence="5" key="2">
    <citation type="journal article" date="2021" name="PeerJ">
        <title>Extensive microbial diversity within the chicken gut microbiome revealed by metagenomics and culture.</title>
        <authorList>
            <person name="Gilroy R."/>
            <person name="Ravi A."/>
            <person name="Getino M."/>
            <person name="Pursley I."/>
            <person name="Horton D.L."/>
            <person name="Alikhan N.F."/>
            <person name="Baker D."/>
            <person name="Gharbi K."/>
            <person name="Hall N."/>
            <person name="Watson M."/>
            <person name="Adriaenssens E.M."/>
            <person name="Foster-Nyarko E."/>
            <person name="Jarju S."/>
            <person name="Secka A."/>
            <person name="Antonio M."/>
            <person name="Oren A."/>
            <person name="Chaudhuri R.R."/>
            <person name="La Ragione R."/>
            <person name="Hildebrand F."/>
            <person name="Pallen M.J."/>
        </authorList>
    </citation>
    <scope>NUCLEOTIDE SEQUENCE</scope>
    <source>
        <strain evidence="5">1370</strain>
    </source>
</reference>
<dbReference type="AlphaFoldDB" id="A0A9D1T4C1"/>
<evidence type="ECO:0000313" key="5">
    <source>
        <dbReference type="EMBL" id="HIV11006.1"/>
    </source>
</evidence>
<evidence type="ECO:0000256" key="2">
    <source>
        <dbReference type="ARBA" id="ARBA00023125"/>
    </source>
</evidence>
<organism evidence="5 6">
    <name type="scientific">Candidatus Faeciplasma avium</name>
    <dbReference type="NCBI Taxonomy" id="2840798"/>
    <lineage>
        <taxon>Bacteria</taxon>
        <taxon>Bacillati</taxon>
        <taxon>Bacillota</taxon>
        <taxon>Clostridia</taxon>
        <taxon>Eubacteriales</taxon>
        <taxon>Oscillospiraceae</taxon>
        <taxon>Oscillospiraceae incertae sedis</taxon>
        <taxon>Candidatus Faeciplasma</taxon>
    </lineage>
</organism>
<accession>A0A9D1T4C1</accession>
<evidence type="ECO:0000313" key="6">
    <source>
        <dbReference type="Proteomes" id="UP000823960"/>
    </source>
</evidence>
<dbReference type="InterPro" id="IPR037923">
    <property type="entry name" value="HTH-like"/>
</dbReference>
<dbReference type="Proteomes" id="UP000823960">
    <property type="component" value="Unassembled WGS sequence"/>
</dbReference>
<reference evidence="5" key="1">
    <citation type="submission" date="2020-10" db="EMBL/GenBank/DDBJ databases">
        <authorList>
            <person name="Gilroy R."/>
        </authorList>
    </citation>
    <scope>NUCLEOTIDE SEQUENCE</scope>
    <source>
        <strain evidence="5">1370</strain>
    </source>
</reference>
<evidence type="ECO:0000256" key="1">
    <source>
        <dbReference type="ARBA" id="ARBA00023015"/>
    </source>
</evidence>
<dbReference type="SMART" id="SM00342">
    <property type="entry name" value="HTH_ARAC"/>
    <property type="match status" value="1"/>
</dbReference>
<dbReference type="Pfam" id="PF02311">
    <property type="entry name" value="AraC_binding"/>
    <property type="match status" value="1"/>
</dbReference>
<proteinExistence type="predicted"/>
<sequence length="267" mass="30620">MDNYTAQIAISESDFPIVADCDCLRATEAFYHMDRVTDFCVMIYVTEGIMYVTEDGHDYEISPGEILFLKSGLRHYGRFETPRGTSWIYAHFRLTDGGQSAKSSIPLPKKLSSPPGGEIETGLRRLCEYYHSEEPIKRIKINAVLHGILLEILSEQPKIESVCDKVCKYLDAQTDRDFKKELIGSRFFMSYSHLAATFKRENGVSMGRYHNDMRMKRACLLLRTTLMTVGEISASLGFSDMLYFSRKFHAYSGVSPTEYRKQAQKRY</sequence>